<dbReference type="InterPro" id="IPR050983">
    <property type="entry name" value="GST_Omega/HSP26"/>
</dbReference>
<dbReference type="InterPro" id="IPR040079">
    <property type="entry name" value="Glutathione_S-Trfase"/>
</dbReference>
<dbReference type="InterPro" id="IPR010987">
    <property type="entry name" value="Glutathione-S-Trfase_C-like"/>
</dbReference>
<dbReference type="InterPro" id="IPR036282">
    <property type="entry name" value="Glutathione-S-Trfase_C_sf"/>
</dbReference>
<organism evidence="3 4">
    <name type="scientific">Aquabacterium commune</name>
    <dbReference type="NCBI Taxonomy" id="70586"/>
    <lineage>
        <taxon>Bacteria</taxon>
        <taxon>Pseudomonadati</taxon>
        <taxon>Pseudomonadota</taxon>
        <taxon>Betaproteobacteria</taxon>
        <taxon>Burkholderiales</taxon>
        <taxon>Aquabacterium</taxon>
    </lineage>
</organism>
<dbReference type="GO" id="GO:0005737">
    <property type="term" value="C:cytoplasm"/>
    <property type="evidence" value="ECO:0007669"/>
    <property type="project" value="TreeGrafter"/>
</dbReference>
<protein>
    <submittedName>
        <fullName evidence="3">Glutathione S-transferase</fullName>
    </submittedName>
</protein>
<dbReference type="PANTHER" id="PTHR43968">
    <property type="match status" value="1"/>
</dbReference>
<dbReference type="PANTHER" id="PTHR43968:SF6">
    <property type="entry name" value="GLUTATHIONE S-TRANSFERASE OMEGA"/>
    <property type="match status" value="1"/>
</dbReference>
<dbReference type="SFLD" id="SFLDG00358">
    <property type="entry name" value="Main_(cytGST)"/>
    <property type="match status" value="1"/>
</dbReference>
<evidence type="ECO:0000259" key="2">
    <source>
        <dbReference type="PROSITE" id="PS50405"/>
    </source>
</evidence>
<dbReference type="EMBL" id="SNXW01000007">
    <property type="protein sequence ID" value="TDP81755.1"/>
    <property type="molecule type" value="Genomic_DNA"/>
</dbReference>
<reference evidence="3 4" key="1">
    <citation type="submission" date="2019-03" db="EMBL/GenBank/DDBJ databases">
        <title>Genomic Encyclopedia of Type Strains, Phase IV (KMG-IV): sequencing the most valuable type-strain genomes for metagenomic binning, comparative biology and taxonomic classification.</title>
        <authorList>
            <person name="Goeker M."/>
        </authorList>
    </citation>
    <scope>NUCLEOTIDE SEQUENCE [LARGE SCALE GENOMIC DNA]</scope>
    <source>
        <strain evidence="3 4">DSM 11901</strain>
    </source>
</reference>
<dbReference type="PROSITE" id="PS50405">
    <property type="entry name" value="GST_CTER"/>
    <property type="match status" value="1"/>
</dbReference>
<name>A0A4R6R7M7_9BURK</name>
<dbReference type="Gene3D" id="1.20.1050.10">
    <property type="match status" value="1"/>
</dbReference>
<dbReference type="SFLD" id="SFLDS00019">
    <property type="entry name" value="Glutathione_Transferase_(cytos"/>
    <property type="match status" value="1"/>
</dbReference>
<proteinExistence type="predicted"/>
<feature type="domain" description="GST N-terminal" evidence="1">
    <location>
        <begin position="1"/>
        <end position="77"/>
    </location>
</feature>
<dbReference type="OrthoDB" id="5242791at2"/>
<dbReference type="InterPro" id="IPR036249">
    <property type="entry name" value="Thioredoxin-like_sf"/>
</dbReference>
<comment type="caution">
    <text evidence="3">The sequence shown here is derived from an EMBL/GenBank/DDBJ whole genome shotgun (WGS) entry which is preliminary data.</text>
</comment>
<evidence type="ECO:0000259" key="1">
    <source>
        <dbReference type="PROSITE" id="PS50404"/>
    </source>
</evidence>
<dbReference type="AlphaFoldDB" id="A0A4R6R7M7"/>
<dbReference type="Pfam" id="PF13417">
    <property type="entry name" value="GST_N_3"/>
    <property type="match status" value="1"/>
</dbReference>
<evidence type="ECO:0000313" key="4">
    <source>
        <dbReference type="Proteomes" id="UP000294593"/>
    </source>
</evidence>
<dbReference type="PROSITE" id="PS50404">
    <property type="entry name" value="GST_NTER"/>
    <property type="match status" value="1"/>
</dbReference>
<dbReference type="Proteomes" id="UP000294593">
    <property type="component" value="Unassembled WGS sequence"/>
</dbReference>
<dbReference type="CDD" id="cd00570">
    <property type="entry name" value="GST_N_family"/>
    <property type="match status" value="1"/>
</dbReference>
<keyword evidence="4" id="KW-1185">Reference proteome</keyword>
<gene>
    <name evidence="3" type="ORF">EV672_107186</name>
</gene>
<dbReference type="Gene3D" id="3.40.30.10">
    <property type="entry name" value="Glutaredoxin"/>
    <property type="match status" value="1"/>
</dbReference>
<sequence>MIKLFGFSLSNYHNKVKFILLEKGVDFEEVPVRPGAAASEDGKSPLGKVPFIETEHGFLSESQAIADYLEVRFPTPALMPSDPWQAAKVRELITYCDLHVELCARQLYKQAFFGGKLTPEDIERVKAQLTKHIAAFKELARFAPYAAGDTFTQADCAVYVSLPLAAMASKLVIGEDLVAAAGIDWKAYVGLIEQRPAAQKIAADRKADQARSMAAARAEKLVP</sequence>
<dbReference type="GO" id="GO:0016740">
    <property type="term" value="F:transferase activity"/>
    <property type="evidence" value="ECO:0007669"/>
    <property type="project" value="UniProtKB-KW"/>
</dbReference>
<dbReference type="SUPFAM" id="SSF47616">
    <property type="entry name" value="GST C-terminal domain-like"/>
    <property type="match status" value="1"/>
</dbReference>
<dbReference type="InterPro" id="IPR004045">
    <property type="entry name" value="Glutathione_S-Trfase_N"/>
</dbReference>
<feature type="domain" description="GST C-terminal" evidence="2">
    <location>
        <begin position="82"/>
        <end position="216"/>
    </location>
</feature>
<accession>A0A4R6R7M7</accession>
<dbReference type="SUPFAM" id="SSF52833">
    <property type="entry name" value="Thioredoxin-like"/>
    <property type="match status" value="1"/>
</dbReference>
<evidence type="ECO:0000313" key="3">
    <source>
        <dbReference type="EMBL" id="TDP81755.1"/>
    </source>
</evidence>
<keyword evidence="3" id="KW-0808">Transferase</keyword>
<dbReference type="RefSeq" id="WP_133609948.1">
    <property type="nucleotide sequence ID" value="NZ_SNXW01000007.1"/>
</dbReference>